<evidence type="ECO:0008006" key="4">
    <source>
        <dbReference type="Google" id="ProtNLM"/>
    </source>
</evidence>
<sequence>MMKSKLLFLSSMVFFSLYGTANAKSSTNNWDSDVVGNYLSPKNGSTLNADALTNLEDKSRWYSTYRVKAGYKNEHKTHTELLQLNARLRGKTYISDNIGVVGDFWFRAQENYARKNGKTVNDFDDLDERATWEQYRIGFEHDDFGALMYGKHTASWSFFAVDMGSQGLLDTQADAGAKNAGKFLYKKQFDNNLFLAGTYDRTSKIYGIDIGYQEVDLYNYKPGAFGIYTSLHNGQPSVTVGSKSIVGNVNRQKTLSGNLKNSDSTYARDDESLFTYAVSGFKNFGSEYRLVGQAAYSERDKSESKELIKSRGWAKGGLGTSASVGVQKYPQTPSGFSYILYNTWDEFSGTSVTPQLEYWFGSPQLRAWISYTWEDHADDITRIEFQWDF</sequence>
<evidence type="ECO:0000313" key="3">
    <source>
        <dbReference type="Proteomes" id="UP000256817"/>
    </source>
</evidence>
<dbReference type="Proteomes" id="UP000256817">
    <property type="component" value="Unassembled WGS sequence"/>
</dbReference>
<protein>
    <recommendedName>
        <fullName evidence="4">Porin</fullName>
    </recommendedName>
</protein>
<name>A0A426J2S7_9GAMM</name>
<feature type="chain" id="PRO_5046887353" description="Porin" evidence="1">
    <location>
        <begin position="24"/>
        <end position="389"/>
    </location>
</feature>
<gene>
    <name evidence="2" type="ORF">DMB85_013420</name>
</gene>
<evidence type="ECO:0000313" key="2">
    <source>
        <dbReference type="EMBL" id="RRO07313.1"/>
    </source>
</evidence>
<dbReference type="RefSeq" id="WP_116226601.1">
    <property type="nucleotide sequence ID" value="NZ_QHJU02000009.1"/>
</dbReference>
<comment type="caution">
    <text evidence="2">The sequence shown here is derived from an EMBL/GenBank/DDBJ whole genome shotgun (WGS) entry which is preliminary data.</text>
</comment>
<keyword evidence="3" id="KW-1185">Reference proteome</keyword>
<reference evidence="2" key="1">
    <citation type="submission" date="2018-11" db="EMBL/GenBank/DDBJ databases">
        <title>Draft genome sequences of proposed Pectobacterium aquaticum sp. nov. isolated in France from fresh water.</title>
        <authorList>
            <person name="Pedron J."/>
            <person name="Barny M.A."/>
        </authorList>
    </citation>
    <scope>NUCLEOTIDE SEQUENCE [LARGE SCALE GENOMIC DNA]</scope>
    <source>
        <strain evidence="2">A35-S23-M15</strain>
    </source>
</reference>
<accession>A0A426J2S7</accession>
<keyword evidence="1" id="KW-0732">Signal</keyword>
<dbReference type="EMBL" id="QHJW02000031">
    <property type="protein sequence ID" value="RRO07313.1"/>
    <property type="molecule type" value="Genomic_DNA"/>
</dbReference>
<proteinExistence type="predicted"/>
<evidence type="ECO:0000256" key="1">
    <source>
        <dbReference type="SAM" id="SignalP"/>
    </source>
</evidence>
<organism evidence="2 3">
    <name type="scientific">Pectobacterium aquaticum</name>
    <dbReference type="NCBI Taxonomy" id="2204145"/>
    <lineage>
        <taxon>Bacteria</taxon>
        <taxon>Pseudomonadati</taxon>
        <taxon>Pseudomonadota</taxon>
        <taxon>Gammaproteobacteria</taxon>
        <taxon>Enterobacterales</taxon>
        <taxon>Pectobacteriaceae</taxon>
        <taxon>Pectobacterium</taxon>
    </lineage>
</organism>
<feature type="signal peptide" evidence="1">
    <location>
        <begin position="1"/>
        <end position="23"/>
    </location>
</feature>